<comment type="caution">
    <text evidence="1">The sequence shown here is derived from an EMBL/GenBank/DDBJ whole genome shotgun (WGS) entry which is preliminary data.</text>
</comment>
<gene>
    <name evidence="1" type="ORF">LCGC14_1879670</name>
</gene>
<proteinExistence type="predicted"/>
<dbReference type="EMBL" id="LAZR01019330">
    <property type="protein sequence ID" value="KKL92937.1"/>
    <property type="molecule type" value="Genomic_DNA"/>
</dbReference>
<name>A0A0F9J153_9ZZZZ</name>
<organism evidence="1">
    <name type="scientific">marine sediment metagenome</name>
    <dbReference type="NCBI Taxonomy" id="412755"/>
    <lineage>
        <taxon>unclassified sequences</taxon>
        <taxon>metagenomes</taxon>
        <taxon>ecological metagenomes</taxon>
    </lineage>
</organism>
<reference evidence="1" key="1">
    <citation type="journal article" date="2015" name="Nature">
        <title>Complex archaea that bridge the gap between prokaryotes and eukaryotes.</title>
        <authorList>
            <person name="Spang A."/>
            <person name="Saw J.H."/>
            <person name="Jorgensen S.L."/>
            <person name="Zaremba-Niedzwiedzka K."/>
            <person name="Martijn J."/>
            <person name="Lind A.E."/>
            <person name="van Eijk R."/>
            <person name="Schleper C."/>
            <person name="Guy L."/>
            <person name="Ettema T.J."/>
        </authorList>
    </citation>
    <scope>NUCLEOTIDE SEQUENCE</scope>
</reference>
<accession>A0A0F9J153</accession>
<sequence length="155" mass="16949">MAQNLHWRWKSNVRITVRESGLIVGEFVTHNVITRSSLTLAREALRGSGDLTIQQVGVGAGATAPSDEDTDMDDERLRVDIILRQAIGIDALLTTAYVAPEEANTFTINELGWWGEDATGALGSGTLMSRVLYNRTKVSSESLQIDRLDTFSEGP</sequence>
<dbReference type="AlphaFoldDB" id="A0A0F9J153"/>
<evidence type="ECO:0000313" key="1">
    <source>
        <dbReference type="EMBL" id="KKL92937.1"/>
    </source>
</evidence>
<protein>
    <submittedName>
        <fullName evidence="1">Uncharacterized protein</fullName>
    </submittedName>
</protein>